<name>A0AAD5WV01_9PEZI</name>
<evidence type="ECO:0000313" key="1">
    <source>
        <dbReference type="EMBL" id="KAJ2905713.1"/>
    </source>
</evidence>
<accession>A0AAD5WV01</accession>
<reference evidence="1" key="1">
    <citation type="submission" date="2022-07" db="EMBL/GenBank/DDBJ databases">
        <title>Draft genome sequence of Zalerion maritima ATCC 34329, a (micro)plastics degrading marine fungus.</title>
        <authorList>
            <person name="Paco A."/>
            <person name="Goncalves M.F.M."/>
            <person name="Rocha-Santos T.A.P."/>
            <person name="Alves A."/>
        </authorList>
    </citation>
    <scope>NUCLEOTIDE SEQUENCE</scope>
    <source>
        <strain evidence="1">ATCC 34329</strain>
    </source>
</reference>
<sequence length="422" mass="48001">MLDANLKLLLKVFENPVNEDTIKTQVSEFINILDILQSIAHSCAKCARALDIDLARAAIATKRAETHGRRFIKRIWAFNRFPDIVVEIQRKATQLQQVCNAVSTVIVNDIRTQQGRTSAKETVESTSIGQKTPLHENLNVSMDFASIDQMVGPIKNSFNNMLHDNDNFSSSIMPEFDSTLLGPSKVFADPPKIGEKVQIEYDGLWYDSRVTVVDSDEIRDDSRDDERDSGSLFFPEEQLTQLGKGKRRLWRPWRRNITQYDVRPYRCFHIGDSVEAPVMYPDFRFHYHVTDNSQLYLENEASMDPLVCAKLDHFLPHLLLHTAYITRQGGEDTSVPVSAILKVLPESCVDVEIDVKQIINHFRDWSQTTCLSAHHCQLDCRGPMNLKGKGQRTGGNDEIQFFQAPNLLSFYLSTNTVGLQNP</sequence>
<dbReference type="AlphaFoldDB" id="A0AAD5WV01"/>
<dbReference type="EMBL" id="JAKWBI020000026">
    <property type="protein sequence ID" value="KAJ2905713.1"/>
    <property type="molecule type" value="Genomic_DNA"/>
</dbReference>
<proteinExistence type="predicted"/>
<gene>
    <name evidence="1" type="ORF">MKZ38_004580</name>
</gene>
<organism evidence="1 2">
    <name type="scientific">Zalerion maritima</name>
    <dbReference type="NCBI Taxonomy" id="339359"/>
    <lineage>
        <taxon>Eukaryota</taxon>
        <taxon>Fungi</taxon>
        <taxon>Dikarya</taxon>
        <taxon>Ascomycota</taxon>
        <taxon>Pezizomycotina</taxon>
        <taxon>Sordariomycetes</taxon>
        <taxon>Lulworthiomycetidae</taxon>
        <taxon>Lulworthiales</taxon>
        <taxon>Lulworthiaceae</taxon>
        <taxon>Zalerion</taxon>
    </lineage>
</organism>
<dbReference type="Proteomes" id="UP001201980">
    <property type="component" value="Unassembled WGS sequence"/>
</dbReference>
<evidence type="ECO:0000313" key="2">
    <source>
        <dbReference type="Proteomes" id="UP001201980"/>
    </source>
</evidence>
<keyword evidence="2" id="KW-1185">Reference proteome</keyword>
<protein>
    <submittedName>
        <fullName evidence="1">Uncharacterized protein</fullName>
    </submittedName>
</protein>
<comment type="caution">
    <text evidence="1">The sequence shown here is derived from an EMBL/GenBank/DDBJ whole genome shotgun (WGS) entry which is preliminary data.</text>
</comment>